<dbReference type="InterPro" id="IPR053716">
    <property type="entry name" value="Flag_assembly_chemotaxis_eff"/>
</dbReference>
<name>A4BUE0_9GAMM</name>
<dbReference type="HOGENOM" id="CLU_119965_1_0_6"/>
<comment type="subcellular location">
    <subcellularLocation>
        <location evidence="1">Cell membrane</location>
        <topology evidence="1">Peripheral membrane protein</topology>
        <orientation evidence="1">Cytoplasmic side</orientation>
    </subcellularLocation>
</comment>
<keyword evidence="8" id="KW-0653">Protein transport</keyword>
<dbReference type="EMBL" id="AAOF01000018">
    <property type="protein sequence ID" value="EAR20654.1"/>
    <property type="molecule type" value="Genomic_DNA"/>
</dbReference>
<evidence type="ECO:0000256" key="10">
    <source>
        <dbReference type="ARBA" id="ARBA00023225"/>
    </source>
</evidence>
<dbReference type="AlphaFoldDB" id="A4BUE0"/>
<dbReference type="InterPro" id="IPR052570">
    <property type="entry name" value="FliJ"/>
</dbReference>
<dbReference type="PANTHER" id="PTHR38786">
    <property type="entry name" value="FLAGELLAR FLIJ PROTEIN"/>
    <property type="match status" value="1"/>
</dbReference>
<evidence type="ECO:0000256" key="5">
    <source>
        <dbReference type="ARBA" id="ARBA00022475"/>
    </source>
</evidence>
<keyword evidence="11" id="KW-0969">Cilium</keyword>
<dbReference type="Pfam" id="PF02050">
    <property type="entry name" value="FliJ"/>
    <property type="match status" value="1"/>
</dbReference>
<evidence type="ECO:0000256" key="2">
    <source>
        <dbReference type="ARBA" id="ARBA00010004"/>
    </source>
</evidence>
<dbReference type="InterPro" id="IPR012823">
    <property type="entry name" value="Flagell_FliJ"/>
</dbReference>
<evidence type="ECO:0000313" key="12">
    <source>
        <dbReference type="Proteomes" id="UP000003374"/>
    </source>
</evidence>
<evidence type="ECO:0000256" key="9">
    <source>
        <dbReference type="ARBA" id="ARBA00023136"/>
    </source>
</evidence>
<gene>
    <name evidence="11" type="ORF">NB231_02018</name>
</gene>
<sequence>MKRSKRMEPIHHLASARATELAQAYAAQRELLDQEGERMAQLRGFRREYEQKLTVSGGQGIDAYRLRDYNAFLARIDQAIGHQQQSLTHLAAEVEELRRTWLDQWGNARALEQLVARYRRTEQRADAVREQRLNDALAQRRSRQGERR</sequence>
<keyword evidence="5" id="KW-1003">Cell membrane</keyword>
<dbReference type="GO" id="GO:0071973">
    <property type="term" value="P:bacterial-type flagellum-dependent cell motility"/>
    <property type="evidence" value="ECO:0007669"/>
    <property type="project" value="InterPro"/>
</dbReference>
<evidence type="ECO:0000256" key="8">
    <source>
        <dbReference type="ARBA" id="ARBA00022927"/>
    </source>
</evidence>
<comment type="similarity">
    <text evidence="2">Belongs to the FliJ family.</text>
</comment>
<organism evidence="11 12">
    <name type="scientific">Nitrococcus mobilis Nb-231</name>
    <dbReference type="NCBI Taxonomy" id="314278"/>
    <lineage>
        <taxon>Bacteria</taxon>
        <taxon>Pseudomonadati</taxon>
        <taxon>Pseudomonadota</taxon>
        <taxon>Gammaproteobacteria</taxon>
        <taxon>Chromatiales</taxon>
        <taxon>Ectothiorhodospiraceae</taxon>
        <taxon>Nitrococcus</taxon>
    </lineage>
</organism>
<evidence type="ECO:0000256" key="7">
    <source>
        <dbReference type="ARBA" id="ARBA00022795"/>
    </source>
</evidence>
<dbReference type="RefSeq" id="WP_004999311.1">
    <property type="nucleotide sequence ID" value="NZ_CH672427.1"/>
</dbReference>
<keyword evidence="4" id="KW-0813">Transport</keyword>
<keyword evidence="11" id="KW-0282">Flagellum</keyword>
<keyword evidence="9" id="KW-0472">Membrane</keyword>
<keyword evidence="10" id="KW-1006">Bacterial flagellum protein export</keyword>
<dbReference type="PANTHER" id="PTHR38786:SF1">
    <property type="entry name" value="FLAGELLAR FLIJ PROTEIN"/>
    <property type="match status" value="1"/>
</dbReference>
<dbReference type="NCBIfam" id="TIGR02473">
    <property type="entry name" value="flagell_FliJ"/>
    <property type="match status" value="1"/>
</dbReference>
<comment type="caution">
    <text evidence="11">The sequence shown here is derived from an EMBL/GenBank/DDBJ whole genome shotgun (WGS) entry which is preliminary data.</text>
</comment>
<evidence type="ECO:0000256" key="3">
    <source>
        <dbReference type="ARBA" id="ARBA00020392"/>
    </source>
</evidence>
<evidence type="ECO:0000256" key="1">
    <source>
        <dbReference type="ARBA" id="ARBA00004413"/>
    </source>
</evidence>
<reference evidence="11 12" key="1">
    <citation type="submission" date="2006-02" db="EMBL/GenBank/DDBJ databases">
        <authorList>
            <person name="Waterbury J."/>
            <person name="Ferriera S."/>
            <person name="Johnson J."/>
            <person name="Kravitz S."/>
            <person name="Halpern A."/>
            <person name="Remington K."/>
            <person name="Beeson K."/>
            <person name="Tran B."/>
            <person name="Rogers Y.-H."/>
            <person name="Friedman R."/>
            <person name="Venter J.C."/>
        </authorList>
    </citation>
    <scope>NUCLEOTIDE SEQUENCE [LARGE SCALE GENOMIC DNA]</scope>
    <source>
        <strain evidence="11 12">Nb-231</strain>
    </source>
</reference>
<dbReference type="GO" id="GO:0044781">
    <property type="term" value="P:bacterial-type flagellum organization"/>
    <property type="evidence" value="ECO:0007669"/>
    <property type="project" value="UniProtKB-KW"/>
</dbReference>
<keyword evidence="12" id="KW-1185">Reference proteome</keyword>
<evidence type="ECO:0000256" key="6">
    <source>
        <dbReference type="ARBA" id="ARBA00022500"/>
    </source>
</evidence>
<dbReference type="GO" id="GO:0006935">
    <property type="term" value="P:chemotaxis"/>
    <property type="evidence" value="ECO:0007669"/>
    <property type="project" value="UniProtKB-KW"/>
</dbReference>
<dbReference type="GO" id="GO:0009288">
    <property type="term" value="C:bacterial-type flagellum"/>
    <property type="evidence" value="ECO:0007669"/>
    <property type="project" value="InterPro"/>
</dbReference>
<dbReference type="STRING" id="314278.NB231_02018"/>
<accession>A4BUE0</accession>
<protein>
    <recommendedName>
        <fullName evidence="3">Flagellar FliJ protein</fullName>
    </recommendedName>
</protein>
<evidence type="ECO:0000313" key="11">
    <source>
        <dbReference type="EMBL" id="EAR20654.1"/>
    </source>
</evidence>
<dbReference type="GO" id="GO:0005886">
    <property type="term" value="C:plasma membrane"/>
    <property type="evidence" value="ECO:0007669"/>
    <property type="project" value="UniProtKB-SubCell"/>
</dbReference>
<keyword evidence="11" id="KW-0966">Cell projection</keyword>
<dbReference type="Gene3D" id="1.10.287.1700">
    <property type="match status" value="1"/>
</dbReference>
<dbReference type="eggNOG" id="COG2882">
    <property type="taxonomic scope" value="Bacteria"/>
</dbReference>
<proteinExistence type="inferred from homology"/>
<evidence type="ECO:0000256" key="4">
    <source>
        <dbReference type="ARBA" id="ARBA00022448"/>
    </source>
</evidence>
<dbReference type="GO" id="GO:0015031">
    <property type="term" value="P:protein transport"/>
    <property type="evidence" value="ECO:0007669"/>
    <property type="project" value="UniProtKB-KW"/>
</dbReference>
<keyword evidence="7" id="KW-1005">Bacterial flagellum biogenesis</keyword>
<keyword evidence="6" id="KW-0145">Chemotaxis</keyword>
<dbReference type="Proteomes" id="UP000003374">
    <property type="component" value="Unassembled WGS sequence"/>
</dbReference>